<feature type="transmembrane region" description="Helical" evidence="4">
    <location>
        <begin position="249"/>
        <end position="268"/>
    </location>
</feature>
<dbReference type="InterPro" id="IPR001547">
    <property type="entry name" value="Glyco_hydro_5"/>
</dbReference>
<feature type="transmembrane region" description="Helical" evidence="4">
    <location>
        <begin position="59"/>
        <end position="79"/>
    </location>
</feature>
<dbReference type="AlphaFoldDB" id="A0A1F5P8C4"/>
<sequence length="613" mass="68288">MFWLIIALSAYLGLAAVAVIDKYLLAGPIKSPAVYAATIGLLSVFAFLILPFSPFVPTLSQLALDISAGAFFIFALLAYFTALKKGEASRVVPLSAACVPLFTLILANIFIGESLTGNQLLGFGILVLGGVVITFAGGGKNTLGKKELHKIYALAVLASFLFAVHFILMKQVYFGQPFVGGLIWSALGKIVGAVILLTVLKHYGRLPKLKFKVKHAKNKSFSFFVLARVLGGLSGIAQNYAIFLASVSLVNALQGFQHAFLFLLIYILGKKVTTLKEDFNPRQLLQKVSAVIILSFGIAMIYSPSDSPKNAPTKYGVTFSHTFATDSLGIDWQKAYDDMLEELNVKILRLPVYWSEVQPLKNEWNLDVIEYQLQKATEKKIDVILVVGRKQPRWPECHVPVWAQSLAEADQQAAIINYIEEIVHLYSDHPAVVAWQVENEPLFPFGLCPEPSEKFLAKEIEAVRNISSKLIVITDSGELSTWLPEAKMGDILGTTMYRQVFHEKFGMVDYHLPPAFFIVKSYVAKALSARPALKIINVELQGEPWGPKQINELPIAHQLTLMNADKLKDNVIYAKKTEIEPILFWGVEWWWWMKEVNNDPSLWQAAQEIMNQN</sequence>
<evidence type="ECO:0008006" key="9">
    <source>
        <dbReference type="Google" id="ProtNLM"/>
    </source>
</evidence>
<evidence type="ECO:0000259" key="6">
    <source>
        <dbReference type="Pfam" id="PF00892"/>
    </source>
</evidence>
<keyword evidence="4" id="KW-0472">Membrane</keyword>
<feature type="transmembrane region" description="Helical" evidence="4">
    <location>
        <begin position="221"/>
        <end position="243"/>
    </location>
</feature>
<feature type="transmembrane region" description="Helical" evidence="4">
    <location>
        <begin position="151"/>
        <end position="169"/>
    </location>
</feature>
<evidence type="ECO:0000256" key="1">
    <source>
        <dbReference type="ARBA" id="ARBA00022801"/>
    </source>
</evidence>
<reference evidence="7 8" key="1">
    <citation type="journal article" date="2016" name="Nat. Commun.">
        <title>Thousands of microbial genomes shed light on interconnected biogeochemical processes in an aquifer system.</title>
        <authorList>
            <person name="Anantharaman K."/>
            <person name="Brown C.T."/>
            <person name="Hug L.A."/>
            <person name="Sharon I."/>
            <person name="Castelle C.J."/>
            <person name="Probst A.J."/>
            <person name="Thomas B.C."/>
            <person name="Singh A."/>
            <person name="Wilkins M.J."/>
            <person name="Karaoz U."/>
            <person name="Brodie E.L."/>
            <person name="Williams K.H."/>
            <person name="Hubbard S.S."/>
            <person name="Banfield J.F."/>
        </authorList>
    </citation>
    <scope>NUCLEOTIDE SEQUENCE [LARGE SCALE GENOMIC DNA]</scope>
</reference>
<dbReference type="InterPro" id="IPR017853">
    <property type="entry name" value="GH"/>
</dbReference>
<keyword evidence="1 3" id="KW-0378">Hydrolase</keyword>
<evidence type="ECO:0000256" key="3">
    <source>
        <dbReference type="RuleBase" id="RU361153"/>
    </source>
</evidence>
<dbReference type="Proteomes" id="UP000176786">
    <property type="component" value="Unassembled WGS sequence"/>
</dbReference>
<feature type="transmembrane region" description="Helical" evidence="4">
    <location>
        <begin position="288"/>
        <end position="305"/>
    </location>
</feature>
<keyword evidence="4" id="KW-0812">Transmembrane</keyword>
<feature type="transmembrane region" description="Helical" evidence="4">
    <location>
        <begin position="117"/>
        <end position="139"/>
    </location>
</feature>
<keyword evidence="2 3" id="KW-0326">Glycosidase</keyword>
<evidence type="ECO:0000313" key="7">
    <source>
        <dbReference type="EMBL" id="OGE86199.1"/>
    </source>
</evidence>
<dbReference type="Pfam" id="PF00892">
    <property type="entry name" value="EamA"/>
    <property type="match status" value="1"/>
</dbReference>
<feature type="transmembrane region" description="Helical" evidence="4">
    <location>
        <begin position="6"/>
        <end position="26"/>
    </location>
</feature>
<accession>A0A1F5P8C4</accession>
<evidence type="ECO:0000259" key="5">
    <source>
        <dbReference type="Pfam" id="PF00150"/>
    </source>
</evidence>
<dbReference type="Gene3D" id="3.20.20.80">
    <property type="entry name" value="Glycosidases"/>
    <property type="match status" value="1"/>
</dbReference>
<name>A0A1F5P8C4_9BACT</name>
<feature type="domain" description="EamA" evidence="6">
    <location>
        <begin position="2"/>
        <end position="134"/>
    </location>
</feature>
<evidence type="ECO:0000256" key="4">
    <source>
        <dbReference type="SAM" id="Phobius"/>
    </source>
</evidence>
<evidence type="ECO:0000313" key="8">
    <source>
        <dbReference type="Proteomes" id="UP000176786"/>
    </source>
</evidence>
<dbReference type="InterPro" id="IPR037185">
    <property type="entry name" value="EmrE-like"/>
</dbReference>
<protein>
    <recommendedName>
        <fullName evidence="9">Glycoside hydrolase family 5 domain-containing protein</fullName>
    </recommendedName>
</protein>
<feature type="transmembrane region" description="Helical" evidence="4">
    <location>
        <begin position="33"/>
        <end position="53"/>
    </location>
</feature>
<dbReference type="GO" id="GO:0004553">
    <property type="term" value="F:hydrolase activity, hydrolyzing O-glycosyl compounds"/>
    <property type="evidence" value="ECO:0007669"/>
    <property type="project" value="InterPro"/>
</dbReference>
<feature type="domain" description="Glycoside hydrolase family 5" evidence="5">
    <location>
        <begin position="333"/>
        <end position="478"/>
    </location>
</feature>
<organism evidence="7 8">
    <name type="scientific">Candidatus Doudnabacteria bacterium RIFCSPHIGHO2_02_FULL_46_11</name>
    <dbReference type="NCBI Taxonomy" id="1817832"/>
    <lineage>
        <taxon>Bacteria</taxon>
        <taxon>Candidatus Doudnaibacteriota</taxon>
    </lineage>
</organism>
<dbReference type="InterPro" id="IPR000620">
    <property type="entry name" value="EamA_dom"/>
</dbReference>
<dbReference type="Gene3D" id="1.10.3730.20">
    <property type="match status" value="1"/>
</dbReference>
<dbReference type="GO" id="GO:0000272">
    <property type="term" value="P:polysaccharide catabolic process"/>
    <property type="evidence" value="ECO:0007669"/>
    <property type="project" value="InterPro"/>
</dbReference>
<dbReference type="Pfam" id="PF00150">
    <property type="entry name" value="Cellulase"/>
    <property type="match status" value="1"/>
</dbReference>
<evidence type="ECO:0000256" key="2">
    <source>
        <dbReference type="ARBA" id="ARBA00023295"/>
    </source>
</evidence>
<comment type="caution">
    <text evidence="7">The sequence shown here is derived from an EMBL/GenBank/DDBJ whole genome shotgun (WGS) entry which is preliminary data.</text>
</comment>
<dbReference type="STRING" id="1817832.A3J48_01340"/>
<dbReference type="SUPFAM" id="SSF51445">
    <property type="entry name" value="(Trans)glycosidases"/>
    <property type="match status" value="1"/>
</dbReference>
<feature type="transmembrane region" description="Helical" evidence="4">
    <location>
        <begin position="181"/>
        <end position="200"/>
    </location>
</feature>
<keyword evidence="4" id="KW-1133">Transmembrane helix</keyword>
<proteinExistence type="inferred from homology"/>
<feature type="transmembrane region" description="Helical" evidence="4">
    <location>
        <begin position="91"/>
        <end position="111"/>
    </location>
</feature>
<dbReference type="SUPFAM" id="SSF103481">
    <property type="entry name" value="Multidrug resistance efflux transporter EmrE"/>
    <property type="match status" value="1"/>
</dbReference>
<gene>
    <name evidence="7" type="ORF">A3J48_01340</name>
</gene>
<comment type="similarity">
    <text evidence="3">Belongs to the glycosyl hydrolase 5 (cellulase A) family.</text>
</comment>
<dbReference type="GO" id="GO:0016020">
    <property type="term" value="C:membrane"/>
    <property type="evidence" value="ECO:0007669"/>
    <property type="project" value="InterPro"/>
</dbReference>
<dbReference type="EMBL" id="MFES01000005">
    <property type="protein sequence ID" value="OGE86199.1"/>
    <property type="molecule type" value="Genomic_DNA"/>
</dbReference>